<dbReference type="AlphaFoldDB" id="A0A1J1IBP7"/>
<organism evidence="1 2">
    <name type="scientific">Clunio marinus</name>
    <dbReference type="NCBI Taxonomy" id="568069"/>
    <lineage>
        <taxon>Eukaryota</taxon>
        <taxon>Metazoa</taxon>
        <taxon>Ecdysozoa</taxon>
        <taxon>Arthropoda</taxon>
        <taxon>Hexapoda</taxon>
        <taxon>Insecta</taxon>
        <taxon>Pterygota</taxon>
        <taxon>Neoptera</taxon>
        <taxon>Endopterygota</taxon>
        <taxon>Diptera</taxon>
        <taxon>Nematocera</taxon>
        <taxon>Chironomoidea</taxon>
        <taxon>Chironomidae</taxon>
        <taxon>Clunio</taxon>
    </lineage>
</organism>
<dbReference type="EMBL" id="CVRI01000043">
    <property type="protein sequence ID" value="CRK96414.1"/>
    <property type="molecule type" value="Genomic_DNA"/>
</dbReference>
<gene>
    <name evidence="1" type="ORF">CLUMA_CG009830</name>
</gene>
<dbReference type="Proteomes" id="UP000183832">
    <property type="component" value="Unassembled WGS sequence"/>
</dbReference>
<keyword evidence="2" id="KW-1185">Reference proteome</keyword>
<evidence type="ECO:0000313" key="1">
    <source>
        <dbReference type="EMBL" id="CRK96414.1"/>
    </source>
</evidence>
<evidence type="ECO:0000313" key="2">
    <source>
        <dbReference type="Proteomes" id="UP000183832"/>
    </source>
</evidence>
<reference evidence="1 2" key="1">
    <citation type="submission" date="2015-04" db="EMBL/GenBank/DDBJ databases">
        <authorList>
            <person name="Syromyatnikov M.Y."/>
            <person name="Popov V.N."/>
        </authorList>
    </citation>
    <scope>NUCLEOTIDE SEQUENCE [LARGE SCALE GENOMIC DNA]</scope>
</reference>
<name>A0A1J1IBP7_9DIPT</name>
<accession>A0A1J1IBP7</accession>
<protein>
    <submittedName>
        <fullName evidence="1">CLUMA_CG009830, isoform A</fullName>
    </submittedName>
</protein>
<proteinExistence type="predicted"/>
<sequence>MKVEVQRSLQLFDYEFRLILRSKLQVEIILE</sequence>